<sequence>MCSINDMGAGVARETKNLTRLPSGIFQVEFNLPADINALTGMRTWRKSTKTRDPKEAARIRDEIMVGWRQEIERLRNPSVEERLEKLIRVPSDWPGTQQEFIRDLVAAPGDDDGPPSLAALLRNYVGIVRGMHGAAQVMHELAGVPFKGSAWKEFFAQAEQLIVLADAGDSLVSKLMVVPAAQKAEHDPNKSVPITVALTTWKKNEHPTKATASAYEVMVRRFVEANGDLSVSEISRQHVRLFRDKVEEQVRSAGTVKNMLSKLSALLNWAWKEGYRDDIKPVKGVQPTKNANAPKKKRPFNADDINRVHGYLAKAYKPEDDRYWLFTAALLSGLRAEELCTLRTCDVREEFGVWCFDINRENGKFVKNDASVRLVPVHKQLIDLGFLKHHARTSSTGRLFPTLQPDNDGRYSGYWLNQINHVFHKSLGFGSDKSFHSTRHAFQDQLRNAEVELTVRDRLFGHTEGFGLDEGRRKRAATSYGDGHYIAVLNEGLQKVAYPGVDWSVLSERTGQQEL</sequence>
<dbReference type="InterPro" id="IPR046668">
    <property type="entry name" value="DUF6538"/>
</dbReference>
<comment type="similarity">
    <text evidence="1">Belongs to the 'phage' integrase family.</text>
</comment>
<dbReference type="InterPro" id="IPR002104">
    <property type="entry name" value="Integrase_catalytic"/>
</dbReference>
<dbReference type="EMBL" id="VITF01000007">
    <property type="protein sequence ID" value="TWA67206.1"/>
    <property type="molecule type" value="Genomic_DNA"/>
</dbReference>
<gene>
    <name evidence="6" type="ORF">FBZ82_107180</name>
</gene>
<evidence type="ECO:0000256" key="4">
    <source>
        <dbReference type="ARBA" id="ARBA00023172"/>
    </source>
</evidence>
<keyword evidence="2" id="KW-0229">DNA integration</keyword>
<evidence type="ECO:0000256" key="2">
    <source>
        <dbReference type="ARBA" id="ARBA00022908"/>
    </source>
</evidence>
<dbReference type="InterPro" id="IPR010998">
    <property type="entry name" value="Integrase_recombinase_N"/>
</dbReference>
<reference evidence="6 7" key="1">
    <citation type="submission" date="2019-06" db="EMBL/GenBank/DDBJ databases">
        <title>Genomic Encyclopedia of Type Strains, Phase IV (KMG-V): Genome sequencing to study the core and pangenomes of soil and plant-associated prokaryotes.</title>
        <authorList>
            <person name="Whitman W."/>
        </authorList>
    </citation>
    <scope>NUCLEOTIDE SEQUENCE [LARGE SCALE GENOMIC DNA]</scope>
    <source>
        <strain evidence="6 7">BR 11796</strain>
    </source>
</reference>
<dbReference type="InterPro" id="IPR013762">
    <property type="entry name" value="Integrase-like_cat_sf"/>
</dbReference>
<dbReference type="SUPFAM" id="SSF56349">
    <property type="entry name" value="DNA breaking-rejoining enzymes"/>
    <property type="match status" value="1"/>
</dbReference>
<dbReference type="PROSITE" id="PS51898">
    <property type="entry name" value="TYR_RECOMBINASE"/>
    <property type="match status" value="1"/>
</dbReference>
<dbReference type="GO" id="GO:0015074">
    <property type="term" value="P:DNA integration"/>
    <property type="evidence" value="ECO:0007669"/>
    <property type="project" value="UniProtKB-KW"/>
</dbReference>
<dbReference type="Proteomes" id="UP000316083">
    <property type="component" value="Unassembled WGS sequence"/>
</dbReference>
<evidence type="ECO:0000313" key="7">
    <source>
        <dbReference type="Proteomes" id="UP000316083"/>
    </source>
</evidence>
<dbReference type="PANTHER" id="PTHR30349">
    <property type="entry name" value="PHAGE INTEGRASE-RELATED"/>
    <property type="match status" value="1"/>
</dbReference>
<evidence type="ECO:0000256" key="1">
    <source>
        <dbReference type="ARBA" id="ARBA00008857"/>
    </source>
</evidence>
<comment type="caution">
    <text evidence="6">The sequence shown here is derived from an EMBL/GenBank/DDBJ whole genome shotgun (WGS) entry which is preliminary data.</text>
</comment>
<proteinExistence type="inferred from homology"/>
<dbReference type="Pfam" id="PF02899">
    <property type="entry name" value="Phage_int_SAM_1"/>
    <property type="match status" value="1"/>
</dbReference>
<dbReference type="Gene3D" id="1.10.443.10">
    <property type="entry name" value="Intergrase catalytic core"/>
    <property type="match status" value="1"/>
</dbReference>
<dbReference type="GO" id="GO:0003677">
    <property type="term" value="F:DNA binding"/>
    <property type="evidence" value="ECO:0007669"/>
    <property type="project" value="UniProtKB-KW"/>
</dbReference>
<dbReference type="Gene3D" id="1.10.150.130">
    <property type="match status" value="1"/>
</dbReference>
<dbReference type="PANTHER" id="PTHR30349:SF41">
    <property type="entry name" value="INTEGRASE_RECOMBINASE PROTEIN MJ0367-RELATED"/>
    <property type="match status" value="1"/>
</dbReference>
<feature type="domain" description="Tyr recombinase" evidence="5">
    <location>
        <begin position="296"/>
        <end position="499"/>
    </location>
</feature>
<dbReference type="InterPro" id="IPR050090">
    <property type="entry name" value="Tyrosine_recombinase_XerCD"/>
</dbReference>
<dbReference type="GO" id="GO:0006310">
    <property type="term" value="P:DNA recombination"/>
    <property type="evidence" value="ECO:0007669"/>
    <property type="project" value="UniProtKB-KW"/>
</dbReference>
<evidence type="ECO:0000313" key="6">
    <source>
        <dbReference type="EMBL" id="TWA67206.1"/>
    </source>
</evidence>
<dbReference type="InterPro" id="IPR011010">
    <property type="entry name" value="DNA_brk_join_enz"/>
</dbReference>
<evidence type="ECO:0000259" key="5">
    <source>
        <dbReference type="PROSITE" id="PS51898"/>
    </source>
</evidence>
<accession>A0A560B3J7</accession>
<dbReference type="CDD" id="cd01184">
    <property type="entry name" value="INT_C_like_1"/>
    <property type="match status" value="1"/>
</dbReference>
<dbReference type="InterPro" id="IPR004107">
    <property type="entry name" value="Integrase_SAM-like_N"/>
</dbReference>
<name>A0A560B3J7_AZOBR</name>
<dbReference type="Pfam" id="PF20172">
    <property type="entry name" value="DUF6538"/>
    <property type="match status" value="1"/>
</dbReference>
<keyword evidence="4" id="KW-0233">DNA recombination</keyword>
<dbReference type="AlphaFoldDB" id="A0A560B3J7"/>
<evidence type="ECO:0000256" key="3">
    <source>
        <dbReference type="ARBA" id="ARBA00023125"/>
    </source>
</evidence>
<organism evidence="6 7">
    <name type="scientific">Azospirillum brasilense</name>
    <dbReference type="NCBI Taxonomy" id="192"/>
    <lineage>
        <taxon>Bacteria</taxon>
        <taxon>Pseudomonadati</taxon>
        <taxon>Pseudomonadota</taxon>
        <taxon>Alphaproteobacteria</taxon>
        <taxon>Rhodospirillales</taxon>
        <taxon>Azospirillaceae</taxon>
        <taxon>Azospirillum</taxon>
    </lineage>
</organism>
<keyword evidence="3" id="KW-0238">DNA-binding</keyword>
<protein>
    <submittedName>
        <fullName evidence="6">Site-specific recombinase XerD</fullName>
    </submittedName>
</protein>